<dbReference type="GO" id="GO:0032259">
    <property type="term" value="P:methylation"/>
    <property type="evidence" value="ECO:0007669"/>
    <property type="project" value="UniProtKB-KW"/>
</dbReference>
<name>A0A9Q0S8R2_9DIPT</name>
<keyword evidence="2" id="KW-0808">Transferase</keyword>
<dbReference type="InterPro" id="IPR052356">
    <property type="entry name" value="Thiol_S-MT"/>
</dbReference>
<evidence type="ECO:0000313" key="3">
    <source>
        <dbReference type="Proteomes" id="UP001151699"/>
    </source>
</evidence>
<dbReference type="AlphaFoldDB" id="A0A9Q0S8R2"/>
<dbReference type="PANTHER" id="PTHR45036:SF1">
    <property type="entry name" value="METHYLTRANSFERASE LIKE 7A"/>
    <property type="match status" value="1"/>
</dbReference>
<dbReference type="GO" id="GO:0008757">
    <property type="term" value="F:S-adenosylmethionine-dependent methyltransferase activity"/>
    <property type="evidence" value="ECO:0007669"/>
    <property type="project" value="InterPro"/>
</dbReference>
<dbReference type="SUPFAM" id="SSF53335">
    <property type="entry name" value="S-adenosyl-L-methionine-dependent methyltransferases"/>
    <property type="match status" value="1"/>
</dbReference>
<dbReference type="CDD" id="cd02440">
    <property type="entry name" value="AdoMet_MTases"/>
    <property type="match status" value="1"/>
</dbReference>
<evidence type="ECO:0000313" key="2">
    <source>
        <dbReference type="EMBL" id="KAJ6649644.1"/>
    </source>
</evidence>
<dbReference type="Pfam" id="PF08241">
    <property type="entry name" value="Methyltransf_11"/>
    <property type="match status" value="1"/>
</dbReference>
<organism evidence="2 3">
    <name type="scientific">Pseudolycoriella hygida</name>
    <dbReference type="NCBI Taxonomy" id="35572"/>
    <lineage>
        <taxon>Eukaryota</taxon>
        <taxon>Metazoa</taxon>
        <taxon>Ecdysozoa</taxon>
        <taxon>Arthropoda</taxon>
        <taxon>Hexapoda</taxon>
        <taxon>Insecta</taxon>
        <taxon>Pterygota</taxon>
        <taxon>Neoptera</taxon>
        <taxon>Endopterygota</taxon>
        <taxon>Diptera</taxon>
        <taxon>Nematocera</taxon>
        <taxon>Sciaroidea</taxon>
        <taxon>Sciaridae</taxon>
        <taxon>Pseudolycoriella</taxon>
    </lineage>
</organism>
<comment type="caution">
    <text evidence="2">The sequence shown here is derived from an EMBL/GenBank/DDBJ whole genome shotgun (WGS) entry which is preliminary data.</text>
</comment>
<proteinExistence type="predicted"/>
<evidence type="ECO:0000259" key="1">
    <source>
        <dbReference type="Pfam" id="PF08241"/>
    </source>
</evidence>
<feature type="domain" description="Methyltransferase type 11" evidence="1">
    <location>
        <begin position="92"/>
        <end position="189"/>
    </location>
</feature>
<dbReference type="Proteomes" id="UP001151699">
    <property type="component" value="Chromosome A"/>
</dbReference>
<dbReference type="InterPro" id="IPR029063">
    <property type="entry name" value="SAM-dependent_MTases_sf"/>
</dbReference>
<protein>
    <submittedName>
        <fullName evidence="2">Methyltransferase-like protein 7A</fullName>
    </submittedName>
</protein>
<sequence length="270" mass="31501">MIADVLLVNFIEIFLFEFVIKMDTISPNYIYRKSLNLLKLIVQIARDFLFAFSFPKLVKVFFKDSFTPAKRKVFADIETIIPSNKNGPIRILEIGVGPGYNFEFYPKKCRLIALDKNPYFEKIFLENLQKHPDIILEKFVNECAENMVSIPSNSIDVVLTSSIHCSVDNSQSVLKEIERVLVPGGRYYFFEHCLDEPGTTRFKWQLFVNKIRLWQWTLNGCTFVDFKHEISKFGVFKYKAKRYTAESHSWNYLVRYLIAPHYGGCAVKGK</sequence>
<accession>A0A9Q0S8R2</accession>
<reference evidence="2" key="1">
    <citation type="submission" date="2022-07" db="EMBL/GenBank/DDBJ databases">
        <authorList>
            <person name="Trinca V."/>
            <person name="Uliana J.V.C."/>
            <person name="Torres T.T."/>
            <person name="Ward R.J."/>
            <person name="Monesi N."/>
        </authorList>
    </citation>
    <scope>NUCLEOTIDE SEQUENCE</scope>
    <source>
        <strain evidence="2">HSMRA1968</strain>
        <tissue evidence="2">Whole embryos</tissue>
    </source>
</reference>
<dbReference type="Gene3D" id="3.40.50.150">
    <property type="entry name" value="Vaccinia Virus protein VP39"/>
    <property type="match status" value="1"/>
</dbReference>
<dbReference type="OrthoDB" id="416496at2759"/>
<keyword evidence="2" id="KW-0489">Methyltransferase</keyword>
<dbReference type="EMBL" id="WJQU01000001">
    <property type="protein sequence ID" value="KAJ6649644.1"/>
    <property type="molecule type" value="Genomic_DNA"/>
</dbReference>
<keyword evidence="3" id="KW-1185">Reference proteome</keyword>
<dbReference type="InterPro" id="IPR013216">
    <property type="entry name" value="Methyltransf_11"/>
</dbReference>
<gene>
    <name evidence="2" type="primary">METTL7A_0</name>
    <name evidence="2" type="ORF">Bhyg_04882</name>
</gene>
<dbReference type="PANTHER" id="PTHR45036">
    <property type="entry name" value="METHYLTRANSFERASE LIKE 7B"/>
    <property type="match status" value="1"/>
</dbReference>